<gene>
    <name evidence="6" type="ORF">ADIARSV_0742</name>
</gene>
<evidence type="ECO:0000313" key="6">
    <source>
        <dbReference type="EMBL" id="EOR96098.1"/>
    </source>
</evidence>
<dbReference type="eggNOG" id="COG0526">
    <property type="taxonomic scope" value="Bacteria"/>
</dbReference>
<dbReference type="Proteomes" id="UP000014174">
    <property type="component" value="Unassembled WGS sequence"/>
</dbReference>
<evidence type="ECO:0000259" key="5">
    <source>
        <dbReference type="PROSITE" id="PS51352"/>
    </source>
</evidence>
<dbReference type="InterPro" id="IPR000866">
    <property type="entry name" value="AhpC/TSA"/>
</dbReference>
<dbReference type="PATRIC" id="fig|1150600.3.peg.729"/>
<accession>R9GWR7</accession>
<dbReference type="PROSITE" id="PS00194">
    <property type="entry name" value="THIOREDOXIN_1"/>
    <property type="match status" value="1"/>
</dbReference>
<dbReference type="InterPro" id="IPR050553">
    <property type="entry name" value="Thioredoxin_ResA/DsbE_sf"/>
</dbReference>
<dbReference type="InterPro" id="IPR036249">
    <property type="entry name" value="Thioredoxin-like_sf"/>
</dbReference>
<dbReference type="AlphaFoldDB" id="R9GWR7"/>
<dbReference type="InterPro" id="IPR017937">
    <property type="entry name" value="Thioredoxin_CS"/>
</dbReference>
<reference evidence="6 7" key="1">
    <citation type="journal article" date="2013" name="Genome Announc.">
        <title>Draft Genome Sequence of Arcticibacter svalbardensis Strain MN12-7T, a Member of the Family Sphingobacteriaceae Isolated from an Arctic Soil Sample.</title>
        <authorList>
            <person name="Shivaji S."/>
            <person name="Ara S."/>
            <person name="Prasad S."/>
            <person name="Manasa B.P."/>
            <person name="Begum Z."/>
            <person name="Singh A."/>
            <person name="Kumar Pinnaka A."/>
        </authorList>
    </citation>
    <scope>NUCLEOTIDE SEQUENCE [LARGE SCALE GENOMIC DNA]</scope>
    <source>
        <strain evidence="6 7">MN12-7</strain>
    </source>
</reference>
<keyword evidence="2" id="KW-0201">Cytochrome c-type biogenesis</keyword>
<dbReference type="Gene3D" id="3.40.30.10">
    <property type="entry name" value="Glutaredoxin"/>
    <property type="match status" value="1"/>
</dbReference>
<dbReference type="STRING" id="1150600.ADIARSV_0742"/>
<dbReference type="EMBL" id="AQPN01000024">
    <property type="protein sequence ID" value="EOR96098.1"/>
    <property type="molecule type" value="Genomic_DNA"/>
</dbReference>
<dbReference type="CDD" id="cd02966">
    <property type="entry name" value="TlpA_like_family"/>
    <property type="match status" value="1"/>
</dbReference>
<keyword evidence="3" id="KW-1015">Disulfide bond</keyword>
<dbReference type="GO" id="GO:0016491">
    <property type="term" value="F:oxidoreductase activity"/>
    <property type="evidence" value="ECO:0007669"/>
    <property type="project" value="InterPro"/>
</dbReference>
<evidence type="ECO:0000256" key="2">
    <source>
        <dbReference type="ARBA" id="ARBA00022748"/>
    </source>
</evidence>
<protein>
    <submittedName>
        <fullName evidence="6">Thiol:disulfide interchange protein</fullName>
    </submittedName>
</protein>
<evidence type="ECO:0000256" key="1">
    <source>
        <dbReference type="ARBA" id="ARBA00004196"/>
    </source>
</evidence>
<sequence length="326" mass="36783">MIYKGDLLVDSAVLSDKGEFRFQIPSPDPDFFYLVADAKNYLLLAQDGDELKFKADYTSSIGEYSIEGSEDAENLKEFNTINNKYGKVFGDLKTQYDQMITAHPEQKDAVSQKLTPLFDANMKAFAKESLSFAAKNSDNLAGFYAMSMLDPVDYEDQLLKYAEGLKGKFSTNKPVQEFIAKMNKIKPIAKGQPAIDFQSVAPNGHLVKLSDFKGKYVLLDFWASWCGPCRQENPNIVKQYQAYKNKNFTILGVSLDNDKAAWLKAIKDDQLDWNHVSDLKQWNSEIARQYQVEGIPASFLIDPSGIIVAKNLRGADLEEFLKKTLK</sequence>
<dbReference type="PANTHER" id="PTHR42852">
    <property type="entry name" value="THIOL:DISULFIDE INTERCHANGE PROTEIN DSBE"/>
    <property type="match status" value="1"/>
</dbReference>
<dbReference type="GO" id="GO:0016209">
    <property type="term" value="F:antioxidant activity"/>
    <property type="evidence" value="ECO:0007669"/>
    <property type="project" value="InterPro"/>
</dbReference>
<organism evidence="6 7">
    <name type="scientific">Arcticibacter svalbardensis MN12-7</name>
    <dbReference type="NCBI Taxonomy" id="1150600"/>
    <lineage>
        <taxon>Bacteria</taxon>
        <taxon>Pseudomonadati</taxon>
        <taxon>Bacteroidota</taxon>
        <taxon>Sphingobacteriia</taxon>
        <taxon>Sphingobacteriales</taxon>
        <taxon>Sphingobacteriaceae</taxon>
        <taxon>Arcticibacter</taxon>
    </lineage>
</organism>
<evidence type="ECO:0000313" key="7">
    <source>
        <dbReference type="Proteomes" id="UP000014174"/>
    </source>
</evidence>
<dbReference type="SUPFAM" id="SSF52833">
    <property type="entry name" value="Thioredoxin-like"/>
    <property type="match status" value="1"/>
</dbReference>
<name>R9GWR7_9SPHI</name>
<dbReference type="PROSITE" id="PS51352">
    <property type="entry name" value="THIOREDOXIN_2"/>
    <property type="match status" value="1"/>
</dbReference>
<comment type="subcellular location">
    <subcellularLocation>
        <location evidence="1">Cell envelope</location>
    </subcellularLocation>
</comment>
<keyword evidence="4" id="KW-0676">Redox-active center</keyword>
<feature type="domain" description="Thioredoxin" evidence="5">
    <location>
        <begin position="188"/>
        <end position="326"/>
    </location>
</feature>
<evidence type="ECO:0000256" key="4">
    <source>
        <dbReference type="ARBA" id="ARBA00023284"/>
    </source>
</evidence>
<dbReference type="GO" id="GO:0030313">
    <property type="term" value="C:cell envelope"/>
    <property type="evidence" value="ECO:0007669"/>
    <property type="project" value="UniProtKB-SubCell"/>
</dbReference>
<comment type="caution">
    <text evidence="6">The sequence shown here is derived from an EMBL/GenBank/DDBJ whole genome shotgun (WGS) entry which is preliminary data.</text>
</comment>
<evidence type="ECO:0000256" key="3">
    <source>
        <dbReference type="ARBA" id="ARBA00023157"/>
    </source>
</evidence>
<keyword evidence="7" id="KW-1185">Reference proteome</keyword>
<dbReference type="InterPro" id="IPR013766">
    <property type="entry name" value="Thioredoxin_domain"/>
</dbReference>
<dbReference type="Pfam" id="PF00578">
    <property type="entry name" value="AhpC-TSA"/>
    <property type="match status" value="1"/>
</dbReference>
<dbReference type="GO" id="GO:0017004">
    <property type="term" value="P:cytochrome complex assembly"/>
    <property type="evidence" value="ECO:0007669"/>
    <property type="project" value="UniProtKB-KW"/>
</dbReference>
<proteinExistence type="predicted"/>
<dbReference type="PANTHER" id="PTHR42852:SF6">
    <property type="entry name" value="THIOL:DISULFIDE INTERCHANGE PROTEIN DSBE"/>
    <property type="match status" value="1"/>
</dbReference>